<protein>
    <submittedName>
        <fullName evidence="3">Inositol-3-phosphate synthase</fullName>
        <ecNumber evidence="3">5.5.1.4</ecNumber>
    </submittedName>
</protein>
<gene>
    <name evidence="3" type="primary">ino1</name>
    <name evidence="3" type="ORF">HG15A2_44690</name>
</gene>
<keyword evidence="3" id="KW-0413">Isomerase</keyword>
<name>A0A517N1W1_9BACT</name>
<dbReference type="PIRSF" id="PIRSF015578">
    <property type="entry name" value="Myoinos-ppht_syn"/>
    <property type="match status" value="1"/>
</dbReference>
<evidence type="ECO:0000256" key="1">
    <source>
        <dbReference type="ARBA" id="ARBA00010813"/>
    </source>
</evidence>
<dbReference type="Proteomes" id="UP000319852">
    <property type="component" value="Chromosome"/>
</dbReference>
<dbReference type="SUPFAM" id="SSF51735">
    <property type="entry name" value="NAD(P)-binding Rossmann-fold domains"/>
    <property type="match status" value="1"/>
</dbReference>
<dbReference type="OrthoDB" id="729130at2"/>
<evidence type="ECO:0000313" key="4">
    <source>
        <dbReference type="Proteomes" id="UP000319852"/>
    </source>
</evidence>
<evidence type="ECO:0000313" key="3">
    <source>
        <dbReference type="EMBL" id="QDT01127.1"/>
    </source>
</evidence>
<dbReference type="Pfam" id="PF01658">
    <property type="entry name" value="Inos-1-P_synth"/>
    <property type="match status" value="1"/>
</dbReference>
<dbReference type="GO" id="GO:0004512">
    <property type="term" value="F:inositol-3-phosphate synthase activity"/>
    <property type="evidence" value="ECO:0007669"/>
    <property type="project" value="UniProtKB-EC"/>
</dbReference>
<dbReference type="GO" id="GO:0008654">
    <property type="term" value="P:phospholipid biosynthetic process"/>
    <property type="evidence" value="ECO:0007669"/>
    <property type="project" value="InterPro"/>
</dbReference>
<dbReference type="SUPFAM" id="SSF55347">
    <property type="entry name" value="Glyceraldehyde-3-phosphate dehydrogenase-like, C-terminal domain"/>
    <property type="match status" value="1"/>
</dbReference>
<dbReference type="Gene3D" id="3.30.360.10">
    <property type="entry name" value="Dihydrodipicolinate Reductase, domain 2"/>
    <property type="match status" value="1"/>
</dbReference>
<dbReference type="Pfam" id="PF07994">
    <property type="entry name" value="NAD_binding_5"/>
    <property type="match status" value="1"/>
</dbReference>
<dbReference type="RefSeq" id="WP_145063098.1">
    <property type="nucleotide sequence ID" value="NZ_CP036263.1"/>
</dbReference>
<reference evidence="3 4" key="1">
    <citation type="submission" date="2019-02" db="EMBL/GenBank/DDBJ databases">
        <title>Deep-cultivation of Planctomycetes and their phenomic and genomic characterization uncovers novel biology.</title>
        <authorList>
            <person name="Wiegand S."/>
            <person name="Jogler M."/>
            <person name="Boedeker C."/>
            <person name="Pinto D."/>
            <person name="Vollmers J."/>
            <person name="Rivas-Marin E."/>
            <person name="Kohn T."/>
            <person name="Peeters S.H."/>
            <person name="Heuer A."/>
            <person name="Rast P."/>
            <person name="Oberbeckmann S."/>
            <person name="Bunk B."/>
            <person name="Jeske O."/>
            <person name="Meyerdierks A."/>
            <person name="Storesund J.E."/>
            <person name="Kallscheuer N."/>
            <person name="Luecker S."/>
            <person name="Lage O.M."/>
            <person name="Pohl T."/>
            <person name="Merkel B.J."/>
            <person name="Hornburger P."/>
            <person name="Mueller R.-W."/>
            <person name="Bruemmer F."/>
            <person name="Labrenz M."/>
            <person name="Spormann A.M."/>
            <person name="Op den Camp H."/>
            <person name="Overmann J."/>
            <person name="Amann R."/>
            <person name="Jetten M.S.M."/>
            <person name="Mascher T."/>
            <person name="Medema M.H."/>
            <person name="Devos D.P."/>
            <person name="Kaster A.-K."/>
            <person name="Ovreas L."/>
            <person name="Rohde M."/>
            <person name="Galperin M.Y."/>
            <person name="Jogler C."/>
        </authorList>
    </citation>
    <scope>NUCLEOTIDE SEQUENCE [LARGE SCALE GENOMIC DNA]</scope>
    <source>
        <strain evidence="3 4">HG15A2</strain>
    </source>
</reference>
<dbReference type="InterPro" id="IPR002587">
    <property type="entry name" value="Myo-inos-1-P_Synthase"/>
</dbReference>
<dbReference type="EMBL" id="CP036263">
    <property type="protein sequence ID" value="QDT01127.1"/>
    <property type="molecule type" value="Genomic_DNA"/>
</dbReference>
<evidence type="ECO:0000259" key="2">
    <source>
        <dbReference type="Pfam" id="PF01658"/>
    </source>
</evidence>
<comment type="similarity">
    <text evidence="1">Belongs to the myo-inositol 1-phosphate synthase family.</text>
</comment>
<accession>A0A517N1W1</accession>
<dbReference type="InterPro" id="IPR036291">
    <property type="entry name" value="NAD(P)-bd_dom_sf"/>
</dbReference>
<dbReference type="Gene3D" id="3.40.50.720">
    <property type="entry name" value="NAD(P)-binding Rossmann-like Domain"/>
    <property type="match status" value="1"/>
</dbReference>
<keyword evidence="4" id="KW-1185">Reference proteome</keyword>
<dbReference type="PANTHER" id="PTHR11510">
    <property type="entry name" value="MYO-INOSITOL-1 PHOSPHATE SYNTHASE"/>
    <property type="match status" value="1"/>
</dbReference>
<proteinExistence type="inferred from homology"/>
<dbReference type="AlphaFoldDB" id="A0A517N1W1"/>
<dbReference type="EC" id="5.5.1.4" evidence="3"/>
<organism evidence="3 4">
    <name type="scientific">Adhaeretor mobilis</name>
    <dbReference type="NCBI Taxonomy" id="1930276"/>
    <lineage>
        <taxon>Bacteria</taxon>
        <taxon>Pseudomonadati</taxon>
        <taxon>Planctomycetota</taxon>
        <taxon>Planctomycetia</taxon>
        <taxon>Pirellulales</taxon>
        <taxon>Lacipirellulaceae</taxon>
        <taxon>Adhaeretor</taxon>
    </lineage>
</organism>
<dbReference type="GO" id="GO:0006021">
    <property type="term" value="P:inositol biosynthetic process"/>
    <property type="evidence" value="ECO:0007669"/>
    <property type="project" value="InterPro"/>
</dbReference>
<dbReference type="KEGG" id="amob:HG15A2_44690"/>
<sequence length="414" mass="44439">MSRPTTDGPRVGIWLIGARGGVAVTSIAGLIAQQQGLADGTGLVSTLPPFANLPLVEWNNLVVGGHDIRQAPLIDELERLHTQSRVLSPALVESCREELAKIESRIRPGTLWNVGTRIKQLAEPAAAGRSSDSGINNAKSASDVVAAVQADLAAFKEDNALEQVVVINLASTEVSPEDTDAWPATWDELKISLPTADCPLPASSLYAIAALDAGMPYVNFTPSLGSALPALDDLAHQRGTCHAGRDGKTGETLMKSVLAPMFAARNLEVMSWVGHNIFGNLDGKVLDDPANKQSKLSSKGNLLGDILGYAPQSHISIEHIESLGDWKTAWDHIHFRGFLNTPMTLQFTWQGCDSLLAAPLVLDLARFTLLARERGETGTLDFLASFFKSPLGEGDQAFAAQYERLLAWVNSYSE</sequence>
<feature type="domain" description="Myo-inositol-1-phosphate synthase GAPDH-like" evidence="2">
    <location>
        <begin position="250"/>
        <end position="354"/>
    </location>
</feature>
<dbReference type="InterPro" id="IPR013021">
    <property type="entry name" value="Myo-inos-1-P_Synthase_GAPDH"/>
</dbReference>